<dbReference type="SUPFAM" id="SSF48726">
    <property type="entry name" value="Immunoglobulin"/>
    <property type="match status" value="2"/>
</dbReference>
<dbReference type="PANTHER" id="PTHR23279:SF41">
    <property type="entry name" value="DEFECTIVE PROBOSCIS EXTENSION RESPONSE 4-RELATED"/>
    <property type="match status" value="1"/>
</dbReference>
<feature type="domain" description="Ig-like" evidence="2">
    <location>
        <begin position="147"/>
        <end position="230"/>
    </location>
</feature>
<dbReference type="Gene3D" id="2.60.40.10">
    <property type="entry name" value="Immunoglobulins"/>
    <property type="match status" value="2"/>
</dbReference>
<dbReference type="InterPro" id="IPR013106">
    <property type="entry name" value="Ig_V-set"/>
</dbReference>
<feature type="domain" description="Ig-like" evidence="2">
    <location>
        <begin position="44"/>
        <end position="143"/>
    </location>
</feature>
<feature type="chain" id="PRO_5043597997" description="Ig-like domain-containing protein" evidence="1">
    <location>
        <begin position="29"/>
        <end position="295"/>
    </location>
</feature>
<dbReference type="Pfam" id="PF13927">
    <property type="entry name" value="Ig_3"/>
    <property type="match status" value="1"/>
</dbReference>
<dbReference type="GO" id="GO:0032589">
    <property type="term" value="C:neuron projection membrane"/>
    <property type="evidence" value="ECO:0007669"/>
    <property type="project" value="TreeGrafter"/>
</dbReference>
<feature type="signal peptide" evidence="1">
    <location>
        <begin position="1"/>
        <end position="28"/>
    </location>
</feature>
<sequence length="295" mass="32106">MMDLVTLLPRRFQLATLLLLVAVHTCTANTGKPKKESSKLWTPPEFDESVPRILTVMEGEPATLQCVVSKLRGRSVSWIRQRDLHVISANDLTFTTDGRFKVAFDNDTSAFTLRVLKALRNDSGVYECQINTRPKLSRAFNLTVVVPAARIPGPKELFIKSGSTLVLTCVAHLHPNALSTVEWTHNKTPLTITGARGGVSIHTEKAGRLFSSKLSVVRVAPQDAGNYTCRPDGVPPASATVIIVDEDVPAAMHHDSAARRGHFTNGLLHVALHTHLVLHSSSSTFHSTCVAASLL</sequence>
<dbReference type="InterPro" id="IPR003599">
    <property type="entry name" value="Ig_sub"/>
</dbReference>
<dbReference type="InterPro" id="IPR037448">
    <property type="entry name" value="Zig-8"/>
</dbReference>
<evidence type="ECO:0000259" key="2">
    <source>
        <dbReference type="PROSITE" id="PS50835"/>
    </source>
</evidence>
<comment type="caution">
    <text evidence="3">The sequence shown here is derived from an EMBL/GenBank/DDBJ whole genome shotgun (WGS) entry which is preliminary data.</text>
</comment>
<dbReference type="SMART" id="SM00406">
    <property type="entry name" value="IGv"/>
    <property type="match status" value="1"/>
</dbReference>
<dbReference type="InterPro" id="IPR013783">
    <property type="entry name" value="Ig-like_fold"/>
</dbReference>
<proteinExistence type="predicted"/>
<dbReference type="AlphaFoldDB" id="A0AAW0UUA0"/>
<evidence type="ECO:0000256" key="1">
    <source>
        <dbReference type="SAM" id="SignalP"/>
    </source>
</evidence>
<evidence type="ECO:0000313" key="4">
    <source>
        <dbReference type="Proteomes" id="UP001487740"/>
    </source>
</evidence>
<name>A0AAW0UUA0_SCYPA</name>
<accession>A0AAW0UUA0</accession>
<dbReference type="EMBL" id="JARAKH010000005">
    <property type="protein sequence ID" value="KAK8403630.1"/>
    <property type="molecule type" value="Genomic_DNA"/>
</dbReference>
<organism evidence="3 4">
    <name type="scientific">Scylla paramamosain</name>
    <name type="common">Mud crab</name>
    <dbReference type="NCBI Taxonomy" id="85552"/>
    <lineage>
        <taxon>Eukaryota</taxon>
        <taxon>Metazoa</taxon>
        <taxon>Ecdysozoa</taxon>
        <taxon>Arthropoda</taxon>
        <taxon>Crustacea</taxon>
        <taxon>Multicrustacea</taxon>
        <taxon>Malacostraca</taxon>
        <taxon>Eumalacostraca</taxon>
        <taxon>Eucarida</taxon>
        <taxon>Decapoda</taxon>
        <taxon>Pleocyemata</taxon>
        <taxon>Brachyura</taxon>
        <taxon>Eubrachyura</taxon>
        <taxon>Portunoidea</taxon>
        <taxon>Portunidae</taxon>
        <taxon>Portuninae</taxon>
        <taxon>Scylla</taxon>
    </lineage>
</organism>
<dbReference type="SMART" id="SM00408">
    <property type="entry name" value="IGc2"/>
    <property type="match status" value="2"/>
</dbReference>
<dbReference type="PROSITE" id="PS50835">
    <property type="entry name" value="IG_LIKE"/>
    <property type="match status" value="2"/>
</dbReference>
<reference evidence="3 4" key="1">
    <citation type="submission" date="2023-03" db="EMBL/GenBank/DDBJ databases">
        <title>High-quality genome of Scylla paramamosain provides insights in environmental adaptation.</title>
        <authorList>
            <person name="Zhang L."/>
        </authorList>
    </citation>
    <scope>NUCLEOTIDE SEQUENCE [LARGE SCALE GENOMIC DNA]</scope>
    <source>
        <strain evidence="3">LZ_2023a</strain>
        <tissue evidence="3">Muscle</tissue>
    </source>
</reference>
<dbReference type="CDD" id="cd00099">
    <property type="entry name" value="IgV"/>
    <property type="match status" value="1"/>
</dbReference>
<dbReference type="InterPro" id="IPR003598">
    <property type="entry name" value="Ig_sub2"/>
</dbReference>
<dbReference type="PANTHER" id="PTHR23279">
    <property type="entry name" value="DEFECTIVE PROBOSCIS EXTENSION RESPONSE DPR -RELATED"/>
    <property type="match status" value="1"/>
</dbReference>
<protein>
    <recommendedName>
        <fullName evidence="2">Ig-like domain-containing protein</fullName>
    </recommendedName>
</protein>
<dbReference type="CDD" id="cd00096">
    <property type="entry name" value="Ig"/>
    <property type="match status" value="1"/>
</dbReference>
<dbReference type="GO" id="GO:0050808">
    <property type="term" value="P:synapse organization"/>
    <property type="evidence" value="ECO:0007669"/>
    <property type="project" value="TreeGrafter"/>
</dbReference>
<dbReference type="SMART" id="SM00409">
    <property type="entry name" value="IG"/>
    <property type="match status" value="2"/>
</dbReference>
<keyword evidence="4" id="KW-1185">Reference proteome</keyword>
<dbReference type="InterPro" id="IPR036179">
    <property type="entry name" value="Ig-like_dom_sf"/>
</dbReference>
<dbReference type="Pfam" id="PF07686">
    <property type="entry name" value="V-set"/>
    <property type="match status" value="1"/>
</dbReference>
<evidence type="ECO:0000313" key="3">
    <source>
        <dbReference type="EMBL" id="KAK8403630.1"/>
    </source>
</evidence>
<gene>
    <name evidence="3" type="ORF">O3P69_000012</name>
</gene>
<dbReference type="Proteomes" id="UP001487740">
    <property type="component" value="Unassembled WGS sequence"/>
</dbReference>
<dbReference type="InterPro" id="IPR007110">
    <property type="entry name" value="Ig-like_dom"/>
</dbReference>
<keyword evidence="1" id="KW-0732">Signal</keyword>